<evidence type="ECO:0000256" key="6">
    <source>
        <dbReference type="ARBA" id="ARBA00023242"/>
    </source>
</evidence>
<dbReference type="GO" id="GO:0008270">
    <property type="term" value="F:zinc ion binding"/>
    <property type="evidence" value="ECO:0007669"/>
    <property type="project" value="InterPro"/>
</dbReference>
<evidence type="ECO:0000256" key="5">
    <source>
        <dbReference type="ARBA" id="ARBA00023163"/>
    </source>
</evidence>
<organism evidence="9 10">
    <name type="scientific">Aspergillus phoenicis ATCC 13157</name>
    <dbReference type="NCBI Taxonomy" id="1353007"/>
    <lineage>
        <taxon>Eukaryota</taxon>
        <taxon>Fungi</taxon>
        <taxon>Dikarya</taxon>
        <taxon>Ascomycota</taxon>
        <taxon>Pezizomycotina</taxon>
        <taxon>Eurotiomycetes</taxon>
        <taxon>Eurotiomycetidae</taxon>
        <taxon>Eurotiales</taxon>
        <taxon>Aspergillaceae</taxon>
        <taxon>Aspergillus</taxon>
    </lineage>
</organism>
<keyword evidence="2" id="KW-0862">Zinc</keyword>
<dbReference type="PANTHER" id="PTHR31845">
    <property type="entry name" value="FINGER DOMAIN PROTEIN, PUTATIVE-RELATED"/>
    <property type="match status" value="1"/>
</dbReference>
<dbReference type="CDD" id="cd12148">
    <property type="entry name" value="fungal_TF_MHR"/>
    <property type="match status" value="1"/>
</dbReference>
<accession>A0A370P5F7</accession>
<keyword evidence="4" id="KW-0238">DNA-binding</keyword>
<sequence>MALNPVWLPLTSAAAGLSPRCLLFGEWVSSRSACHPNACPSPPSRAIAVNGLPVSNVASQSFDVRYPQAVLFPAPDVAGWATTADSMRRINASTGEKELEKEVQHLRSSVSTHPPAAAPQSLQGILLTPSESYHADASSIVGQESSGSRVDLVASQVPSLSVVPTTPVHSLSSQPPSQPSPLLSDTTSPTLSRSLDFVHLHGHQVNALFNIFFTHYHPYVPLLDPTISPDQYYARSAVLFWSIILLASRRYTEEPGLFVSLTAPVKKLIWDTIANPPHTWHVVQAIILVCLWPFPTSSLSSDITSILLSTAQTISLRIGLHRPEAIQDFSRTKRRLMPDEMAEVARTWATCYITAQTIVTIDGQVWVSSDWMIDRLCDRDSTMIPMSLKHQLLLSRFSARVGQFMSSHSQGPTDLPRPGEFISLLALLEREYTELASSLTSYISEENKVLLNGIGLQLYVFYLLEESDSDTRKRGLLRAYSIAISTITIINQLEALTDAMAYGPVSYFRIISIAAMFIMKLSYSNLGPFVDLETGKRSFNSAIALTRRTSIEDNDLPGRMSKILTQLWSAQVVHRGQRDKPPGLRLKTRLAASLVHDSIWMWREQFGGQPRSGTNTPLASRGYFADNRAMEQQRGGLSARGPGSAGQEAATSFPVGIEDACPDGLTLEDVVDAELLALLPFSLDGEIFTAPGGC</sequence>
<dbReference type="EMBL" id="KZ851873">
    <property type="protein sequence ID" value="RDK37111.1"/>
    <property type="molecule type" value="Genomic_DNA"/>
</dbReference>
<evidence type="ECO:0000256" key="2">
    <source>
        <dbReference type="ARBA" id="ARBA00022833"/>
    </source>
</evidence>
<keyword evidence="5" id="KW-0804">Transcription</keyword>
<dbReference type="Proteomes" id="UP000254937">
    <property type="component" value="Unassembled WGS sequence"/>
</dbReference>
<evidence type="ECO:0000256" key="7">
    <source>
        <dbReference type="SAM" id="MobiDB-lite"/>
    </source>
</evidence>
<gene>
    <name evidence="9" type="ORF">M752DRAFT_287248</name>
</gene>
<dbReference type="Pfam" id="PF04082">
    <property type="entry name" value="Fungal_trans"/>
    <property type="match status" value="1"/>
</dbReference>
<name>A0A370P5F7_ASPPH</name>
<feature type="region of interest" description="Disordered" evidence="7">
    <location>
        <begin position="165"/>
        <end position="187"/>
    </location>
</feature>
<keyword evidence="10" id="KW-1185">Reference proteome</keyword>
<dbReference type="GO" id="GO:0005634">
    <property type="term" value="C:nucleus"/>
    <property type="evidence" value="ECO:0007669"/>
    <property type="project" value="UniProtKB-SubCell"/>
</dbReference>
<dbReference type="GO" id="GO:0000981">
    <property type="term" value="F:DNA-binding transcription factor activity, RNA polymerase II-specific"/>
    <property type="evidence" value="ECO:0007669"/>
    <property type="project" value="TreeGrafter"/>
</dbReference>
<proteinExistence type="predicted"/>
<evidence type="ECO:0000256" key="1">
    <source>
        <dbReference type="ARBA" id="ARBA00004123"/>
    </source>
</evidence>
<dbReference type="PANTHER" id="PTHR31845:SF21">
    <property type="entry name" value="REGULATORY PROTEIN LEU3"/>
    <property type="match status" value="1"/>
</dbReference>
<reference evidence="9 10" key="1">
    <citation type="submission" date="2018-07" db="EMBL/GenBank/DDBJ databases">
        <title>Section-level genome sequencing of Aspergillus section Nigri to investigate inter- and intra-species variation.</title>
        <authorList>
            <consortium name="DOE Joint Genome Institute"/>
            <person name="Vesth T.C."/>
            <person name="Nybo J.L."/>
            <person name="Theobald S."/>
            <person name="Frisvad J.C."/>
            <person name="Larsen T.O."/>
            <person name="Nielsen K.F."/>
            <person name="Hoof J.B."/>
            <person name="Brandl J."/>
            <person name="Salamov A."/>
            <person name="Riley R."/>
            <person name="Gladden J.M."/>
            <person name="Phatale P."/>
            <person name="Nielsen M.T."/>
            <person name="Lyhne E.K."/>
            <person name="Kogle M.E."/>
            <person name="Strasser K."/>
            <person name="McDonnell E."/>
            <person name="Barry K."/>
            <person name="Clum A."/>
            <person name="Chen C."/>
            <person name="Nolan M."/>
            <person name="Sandor L."/>
            <person name="Kuo A."/>
            <person name="Lipzen A."/>
            <person name="Hainaut M."/>
            <person name="Drula E."/>
            <person name="Tsang A."/>
            <person name="Magnuson J.K."/>
            <person name="Henrissat B."/>
            <person name="Wiebenga A."/>
            <person name="Simmons B.A."/>
            <person name="Makela M.R."/>
            <person name="De vries R.P."/>
            <person name="Grigoriev I.V."/>
            <person name="Mortensen U.H."/>
            <person name="Baker S.E."/>
            <person name="Andersen M.R."/>
        </authorList>
    </citation>
    <scope>NUCLEOTIDE SEQUENCE [LARGE SCALE GENOMIC DNA]</scope>
    <source>
        <strain evidence="9 10">ATCC 13157</strain>
    </source>
</reference>
<evidence type="ECO:0000256" key="3">
    <source>
        <dbReference type="ARBA" id="ARBA00023015"/>
    </source>
</evidence>
<evidence type="ECO:0000313" key="10">
    <source>
        <dbReference type="Proteomes" id="UP000254937"/>
    </source>
</evidence>
<dbReference type="InterPro" id="IPR051089">
    <property type="entry name" value="prtT"/>
</dbReference>
<dbReference type="AlphaFoldDB" id="A0A370P5F7"/>
<keyword evidence="3" id="KW-0805">Transcription regulation</keyword>
<dbReference type="GO" id="GO:0000976">
    <property type="term" value="F:transcription cis-regulatory region binding"/>
    <property type="evidence" value="ECO:0007669"/>
    <property type="project" value="TreeGrafter"/>
</dbReference>
<evidence type="ECO:0000256" key="4">
    <source>
        <dbReference type="ARBA" id="ARBA00023125"/>
    </source>
</evidence>
<dbReference type="GO" id="GO:0006351">
    <property type="term" value="P:DNA-templated transcription"/>
    <property type="evidence" value="ECO:0007669"/>
    <property type="project" value="InterPro"/>
</dbReference>
<feature type="domain" description="Xylanolytic transcriptional activator regulatory" evidence="8">
    <location>
        <begin position="210"/>
        <end position="361"/>
    </location>
</feature>
<dbReference type="InterPro" id="IPR007219">
    <property type="entry name" value="XnlR_reg_dom"/>
</dbReference>
<evidence type="ECO:0000259" key="8">
    <source>
        <dbReference type="Pfam" id="PF04082"/>
    </source>
</evidence>
<protein>
    <recommendedName>
        <fullName evidence="8">Xylanolytic transcriptional activator regulatory domain-containing protein</fullName>
    </recommendedName>
</protein>
<keyword evidence="6" id="KW-0539">Nucleus</keyword>
<comment type="subcellular location">
    <subcellularLocation>
        <location evidence="1">Nucleus</location>
    </subcellularLocation>
</comment>
<evidence type="ECO:0000313" key="9">
    <source>
        <dbReference type="EMBL" id="RDK37111.1"/>
    </source>
</evidence>